<organism evidence="2 3">
    <name type="scientific">Neoroseomonas lacus</name>
    <dbReference type="NCBI Taxonomy" id="287609"/>
    <lineage>
        <taxon>Bacteria</taxon>
        <taxon>Pseudomonadati</taxon>
        <taxon>Pseudomonadota</taxon>
        <taxon>Alphaproteobacteria</taxon>
        <taxon>Acetobacterales</taxon>
        <taxon>Acetobacteraceae</taxon>
        <taxon>Neoroseomonas</taxon>
    </lineage>
</organism>
<keyword evidence="3" id="KW-1185">Reference proteome</keyword>
<dbReference type="Proteomes" id="UP000661507">
    <property type="component" value="Unassembled WGS sequence"/>
</dbReference>
<proteinExistence type="predicted"/>
<reference evidence="2" key="1">
    <citation type="journal article" date="2014" name="Int. J. Syst. Evol. Microbiol.">
        <title>Complete genome sequence of Corynebacterium casei LMG S-19264T (=DSM 44701T), isolated from a smear-ripened cheese.</title>
        <authorList>
            <consortium name="US DOE Joint Genome Institute (JGI-PGF)"/>
            <person name="Walter F."/>
            <person name="Albersmeier A."/>
            <person name="Kalinowski J."/>
            <person name="Ruckert C."/>
        </authorList>
    </citation>
    <scope>NUCLEOTIDE SEQUENCE</scope>
    <source>
        <strain evidence="2">CGMCC 1.3617</strain>
    </source>
</reference>
<reference evidence="2" key="2">
    <citation type="submission" date="2020-09" db="EMBL/GenBank/DDBJ databases">
        <authorList>
            <person name="Sun Q."/>
            <person name="Zhou Y."/>
        </authorList>
    </citation>
    <scope>NUCLEOTIDE SEQUENCE</scope>
    <source>
        <strain evidence="2">CGMCC 1.3617</strain>
    </source>
</reference>
<name>A0A917KR96_9PROT</name>
<protein>
    <submittedName>
        <fullName evidence="2">Uncharacterized protein</fullName>
    </submittedName>
</protein>
<evidence type="ECO:0000313" key="2">
    <source>
        <dbReference type="EMBL" id="GGJ26238.1"/>
    </source>
</evidence>
<dbReference type="EMBL" id="BMKW01000009">
    <property type="protein sequence ID" value="GGJ26238.1"/>
    <property type="molecule type" value="Genomic_DNA"/>
</dbReference>
<accession>A0A917KR96</accession>
<feature type="signal peptide" evidence="1">
    <location>
        <begin position="1"/>
        <end position="36"/>
    </location>
</feature>
<evidence type="ECO:0000313" key="3">
    <source>
        <dbReference type="Proteomes" id="UP000661507"/>
    </source>
</evidence>
<dbReference type="AlphaFoldDB" id="A0A917KR96"/>
<evidence type="ECO:0000256" key="1">
    <source>
        <dbReference type="SAM" id="SignalP"/>
    </source>
</evidence>
<keyword evidence="1" id="KW-0732">Signal</keyword>
<feature type="chain" id="PRO_5037356771" evidence="1">
    <location>
        <begin position="37"/>
        <end position="264"/>
    </location>
</feature>
<sequence>MNASRRHCPGRAARWQPRAGAALLLALLAAPAAAQAPDWRAAAPALPLRGPQRPITTPVAIGGAGWGPWRHICREQTDRPGRAPTRDCLTVAAVQPEPGGTRLVLVQDRTGLRMSVLRGTEGRISEFTALRADGTALPHDEVRDGLLAAWRDQFATLSLERRRIVVGEDFPMAIDGSSRGGVCRAAGLDAIAQRAVLVARCAVELAGRLRGGDSEARVAIFAHIAVDVASGVVLAQGYATRIETFTGNGRSKGVVVTPSRVILE</sequence>
<dbReference type="RefSeq" id="WP_188969390.1">
    <property type="nucleotide sequence ID" value="NZ_BMKW01000009.1"/>
</dbReference>
<comment type="caution">
    <text evidence="2">The sequence shown here is derived from an EMBL/GenBank/DDBJ whole genome shotgun (WGS) entry which is preliminary data.</text>
</comment>
<gene>
    <name evidence="2" type="ORF">GCM10011320_37120</name>
</gene>